<dbReference type="AlphaFoldDB" id="A0A5C3KFN7"/>
<dbReference type="PANTHER" id="PTHR42776:SF4">
    <property type="entry name" value="ACYLAMINO-ACID-RELEASING ENZYME"/>
    <property type="match status" value="1"/>
</dbReference>
<dbReference type="EC" id="3.4.19.1" evidence="5"/>
<organism evidence="11 12">
    <name type="scientific">Coprinopsis marcescibilis</name>
    <name type="common">Agaric fungus</name>
    <name type="synonym">Psathyrella marcescibilis</name>
    <dbReference type="NCBI Taxonomy" id="230819"/>
    <lineage>
        <taxon>Eukaryota</taxon>
        <taxon>Fungi</taxon>
        <taxon>Dikarya</taxon>
        <taxon>Basidiomycota</taxon>
        <taxon>Agaricomycotina</taxon>
        <taxon>Agaricomycetes</taxon>
        <taxon>Agaricomycetidae</taxon>
        <taxon>Agaricales</taxon>
        <taxon>Agaricineae</taxon>
        <taxon>Psathyrellaceae</taxon>
        <taxon>Coprinopsis</taxon>
    </lineage>
</organism>
<accession>A0A5C3KFN7</accession>
<comment type="catalytic activity">
    <reaction evidence="1">
        <text>Cleavage of an N-acetyl or N-formyl amino acid from the N-terminus of a polypeptide.</text>
        <dbReference type="EC" id="3.4.19.1"/>
    </reaction>
</comment>
<evidence type="ECO:0000256" key="4">
    <source>
        <dbReference type="ARBA" id="ARBA00011881"/>
    </source>
</evidence>
<evidence type="ECO:0000313" key="11">
    <source>
        <dbReference type="EMBL" id="TFK18936.1"/>
    </source>
</evidence>
<dbReference type="GO" id="GO:0004252">
    <property type="term" value="F:serine-type endopeptidase activity"/>
    <property type="evidence" value="ECO:0007669"/>
    <property type="project" value="TreeGrafter"/>
</dbReference>
<evidence type="ECO:0000256" key="6">
    <source>
        <dbReference type="ARBA" id="ARBA00022490"/>
    </source>
</evidence>
<dbReference type="Gene3D" id="3.40.50.1820">
    <property type="entry name" value="alpha/beta hydrolase"/>
    <property type="match status" value="1"/>
</dbReference>
<sequence length="723" mass="78646">MYTELASIPIPDGGQFIGRDSHSLELSFMARDHDLNTTKKLIKTIGNLEAEKPFVSPANQAGYLASLYSPSSKRRVVLKDIKGGEGSETKRVVELWDGATQTSLDVTDKHGVFYTDDYFGSLSFNPSETVIVYTAEANAVKDDPLWKFRQLQEPDFGEGLSGKRRPTAFIVNWPESDEKPSIRILNTPTGLHLGQFVFSRSASQANEGYVLYATGYETQLDGRILGVKGCFNRASGIWKVTTAPQGELESIDSSVLKLTAPEISCRSPRVIERDGKDLVLFLSCVSGGPHVTTSSLLAWSQPGNDAGGEVKQLVAVVQEPEADRFPGLYPPYNLPAVPYLSKSGAIVVSSHVGSRTVVVFLSLDGSRLVWDPQESQQGLYSWSVLATDGRSKVLCWRSSPSVPYEVGLLEVQDLTSVKWRPIDTPLLTQKISKALSSIQTSIHQILKAAPTEVIVVQSSSSKRDDGKPAPCVLVPHGGPHATTTTAFSASTIALALEGYTLALPNYTGSLGYGEAAIHALVTGRCGRRDVDDCIASLDYLVDKGLAEEGPGRVFVMGGSHGGFLSAHLIGQFPDKFSAAVMRNPVISVGEISTTDIPDWYFAEFGFPYPVRSSQLHATGLQPSSILGQDAIPPIMTGPVFSQLQTVSPIHHVNDVKSPVLLFVGLVDRRVAPTHGIEYYHALKARGKEVEVFTFPNDSHPLESVETAKICWEQGRDWFNKRRL</sequence>
<dbReference type="Pfam" id="PF00326">
    <property type="entry name" value="Peptidase_S9"/>
    <property type="match status" value="2"/>
</dbReference>
<dbReference type="PANTHER" id="PTHR42776">
    <property type="entry name" value="SERINE PEPTIDASE S9 FAMILY MEMBER"/>
    <property type="match status" value="1"/>
</dbReference>
<evidence type="ECO:0000256" key="3">
    <source>
        <dbReference type="ARBA" id="ARBA00010040"/>
    </source>
</evidence>
<dbReference type="OrthoDB" id="43744at2759"/>
<feature type="domain" description="Acylamino-acid-releasing enzyme N-terminal" evidence="10">
    <location>
        <begin position="57"/>
        <end position="422"/>
    </location>
</feature>
<protein>
    <recommendedName>
        <fullName evidence="5">acylaminoacyl-peptidase</fullName>
        <ecNumber evidence="5">3.4.19.1</ecNumber>
    </recommendedName>
    <alternativeName>
        <fullName evidence="8">Dipeptidyl-peptidase V</fullName>
    </alternativeName>
</protein>
<evidence type="ECO:0000256" key="2">
    <source>
        <dbReference type="ARBA" id="ARBA00004496"/>
    </source>
</evidence>
<keyword evidence="7" id="KW-0378">Hydrolase</keyword>
<dbReference type="InterPro" id="IPR045550">
    <property type="entry name" value="AARE_N"/>
</dbReference>
<dbReference type="EMBL" id="ML210368">
    <property type="protein sequence ID" value="TFK18936.1"/>
    <property type="molecule type" value="Genomic_DNA"/>
</dbReference>
<dbReference type="GO" id="GO:0005737">
    <property type="term" value="C:cytoplasm"/>
    <property type="evidence" value="ECO:0007669"/>
    <property type="project" value="UniProtKB-SubCell"/>
</dbReference>
<evidence type="ECO:0000256" key="1">
    <source>
        <dbReference type="ARBA" id="ARBA00000721"/>
    </source>
</evidence>
<dbReference type="Pfam" id="PF19283">
    <property type="entry name" value="APEH_N"/>
    <property type="match status" value="1"/>
</dbReference>
<dbReference type="SUPFAM" id="SSF82171">
    <property type="entry name" value="DPP6 N-terminal domain-like"/>
    <property type="match status" value="1"/>
</dbReference>
<keyword evidence="6" id="KW-0963">Cytoplasm</keyword>
<proteinExistence type="inferred from homology"/>
<evidence type="ECO:0000259" key="9">
    <source>
        <dbReference type="Pfam" id="PF00326"/>
    </source>
</evidence>
<dbReference type="SUPFAM" id="SSF53474">
    <property type="entry name" value="alpha/beta-Hydrolases"/>
    <property type="match status" value="1"/>
</dbReference>
<dbReference type="GO" id="GO:0008242">
    <property type="term" value="F:omega peptidase activity"/>
    <property type="evidence" value="ECO:0007669"/>
    <property type="project" value="UniProtKB-EC"/>
</dbReference>
<dbReference type="STRING" id="230819.A0A5C3KFN7"/>
<feature type="domain" description="Peptidase S9 prolyl oligopeptidase catalytic" evidence="9">
    <location>
        <begin position="487"/>
        <end position="599"/>
    </location>
</feature>
<reference evidence="11 12" key="1">
    <citation type="journal article" date="2019" name="Nat. Ecol. Evol.">
        <title>Megaphylogeny resolves global patterns of mushroom evolution.</title>
        <authorList>
            <person name="Varga T."/>
            <person name="Krizsan K."/>
            <person name="Foldi C."/>
            <person name="Dima B."/>
            <person name="Sanchez-Garcia M."/>
            <person name="Sanchez-Ramirez S."/>
            <person name="Szollosi G.J."/>
            <person name="Szarkandi J.G."/>
            <person name="Papp V."/>
            <person name="Albert L."/>
            <person name="Andreopoulos W."/>
            <person name="Angelini C."/>
            <person name="Antonin V."/>
            <person name="Barry K.W."/>
            <person name="Bougher N.L."/>
            <person name="Buchanan P."/>
            <person name="Buyck B."/>
            <person name="Bense V."/>
            <person name="Catcheside P."/>
            <person name="Chovatia M."/>
            <person name="Cooper J."/>
            <person name="Damon W."/>
            <person name="Desjardin D."/>
            <person name="Finy P."/>
            <person name="Geml J."/>
            <person name="Haridas S."/>
            <person name="Hughes K."/>
            <person name="Justo A."/>
            <person name="Karasinski D."/>
            <person name="Kautmanova I."/>
            <person name="Kiss B."/>
            <person name="Kocsube S."/>
            <person name="Kotiranta H."/>
            <person name="LaButti K.M."/>
            <person name="Lechner B.E."/>
            <person name="Liimatainen K."/>
            <person name="Lipzen A."/>
            <person name="Lukacs Z."/>
            <person name="Mihaltcheva S."/>
            <person name="Morgado L.N."/>
            <person name="Niskanen T."/>
            <person name="Noordeloos M.E."/>
            <person name="Ohm R.A."/>
            <person name="Ortiz-Santana B."/>
            <person name="Ovrebo C."/>
            <person name="Racz N."/>
            <person name="Riley R."/>
            <person name="Savchenko A."/>
            <person name="Shiryaev A."/>
            <person name="Soop K."/>
            <person name="Spirin V."/>
            <person name="Szebenyi C."/>
            <person name="Tomsovsky M."/>
            <person name="Tulloss R.E."/>
            <person name="Uehling J."/>
            <person name="Grigoriev I.V."/>
            <person name="Vagvolgyi C."/>
            <person name="Papp T."/>
            <person name="Martin F.M."/>
            <person name="Miettinen O."/>
            <person name="Hibbett D.S."/>
            <person name="Nagy L.G."/>
        </authorList>
    </citation>
    <scope>NUCLEOTIDE SEQUENCE [LARGE SCALE GENOMIC DNA]</scope>
    <source>
        <strain evidence="11 12">CBS 121175</strain>
    </source>
</reference>
<evidence type="ECO:0000256" key="7">
    <source>
        <dbReference type="ARBA" id="ARBA00022801"/>
    </source>
</evidence>
<dbReference type="InterPro" id="IPR001375">
    <property type="entry name" value="Peptidase_S9_cat"/>
</dbReference>
<comment type="similarity">
    <text evidence="3">Belongs to the peptidase S9C family.</text>
</comment>
<evidence type="ECO:0000256" key="8">
    <source>
        <dbReference type="ARBA" id="ARBA00032829"/>
    </source>
</evidence>
<name>A0A5C3KFN7_COPMA</name>
<dbReference type="Proteomes" id="UP000307440">
    <property type="component" value="Unassembled WGS sequence"/>
</dbReference>
<feature type="domain" description="Peptidase S9 prolyl oligopeptidase catalytic" evidence="9">
    <location>
        <begin position="644"/>
        <end position="719"/>
    </location>
</feature>
<evidence type="ECO:0000259" key="10">
    <source>
        <dbReference type="Pfam" id="PF19283"/>
    </source>
</evidence>
<evidence type="ECO:0000313" key="12">
    <source>
        <dbReference type="Proteomes" id="UP000307440"/>
    </source>
</evidence>
<keyword evidence="12" id="KW-1185">Reference proteome</keyword>
<gene>
    <name evidence="11" type="ORF">FA15DRAFT_760354</name>
</gene>
<comment type="subunit">
    <text evidence="4">Homotetramer.</text>
</comment>
<dbReference type="GO" id="GO:0006508">
    <property type="term" value="P:proteolysis"/>
    <property type="evidence" value="ECO:0007669"/>
    <property type="project" value="InterPro"/>
</dbReference>
<dbReference type="InterPro" id="IPR029058">
    <property type="entry name" value="AB_hydrolase_fold"/>
</dbReference>
<comment type="subcellular location">
    <subcellularLocation>
        <location evidence="2">Cytoplasm</location>
    </subcellularLocation>
</comment>
<evidence type="ECO:0000256" key="5">
    <source>
        <dbReference type="ARBA" id="ARBA00012917"/>
    </source>
</evidence>